<dbReference type="EMBL" id="OUUZ01000008">
    <property type="protein sequence ID" value="SPQ21505.1"/>
    <property type="molecule type" value="Genomic_DNA"/>
</dbReference>
<evidence type="ECO:0000313" key="10">
    <source>
        <dbReference type="Proteomes" id="UP000289323"/>
    </source>
</evidence>
<feature type="domain" description="Xylanolytic transcriptional activator regulatory" evidence="8">
    <location>
        <begin position="679"/>
        <end position="752"/>
    </location>
</feature>
<dbReference type="GO" id="GO:0006351">
    <property type="term" value="P:DNA-templated transcription"/>
    <property type="evidence" value="ECO:0007669"/>
    <property type="project" value="InterPro"/>
</dbReference>
<accession>A0A3S5CWN4</accession>
<evidence type="ECO:0000256" key="4">
    <source>
        <dbReference type="ARBA" id="ARBA00022833"/>
    </source>
</evidence>
<dbReference type="Pfam" id="PF12171">
    <property type="entry name" value="zf-C2H2_jaz"/>
    <property type="match status" value="1"/>
</dbReference>
<gene>
    <name evidence="9" type="ORF">TT172_LOCUS3924</name>
</gene>
<dbReference type="PANTHER" id="PTHR31001">
    <property type="entry name" value="UNCHARACTERIZED TRANSCRIPTIONAL REGULATORY PROTEIN"/>
    <property type="match status" value="1"/>
</dbReference>
<comment type="subcellular location">
    <subcellularLocation>
        <location evidence="1">Nucleus</location>
    </subcellularLocation>
</comment>
<proteinExistence type="inferred from homology"/>
<keyword evidence="7" id="KW-0547">Nucleotide-binding</keyword>
<keyword evidence="6" id="KW-0819">tRNA processing</keyword>
<dbReference type="CDD" id="cd12148">
    <property type="entry name" value="fungal_TF_MHR"/>
    <property type="match status" value="1"/>
</dbReference>
<dbReference type="Pfam" id="PF04082">
    <property type="entry name" value="Fungal_trans"/>
    <property type="match status" value="1"/>
</dbReference>
<dbReference type="InterPro" id="IPR007219">
    <property type="entry name" value="XnlR_reg_dom"/>
</dbReference>
<evidence type="ECO:0000256" key="5">
    <source>
        <dbReference type="ARBA" id="ARBA00023242"/>
    </source>
</evidence>
<comment type="similarity">
    <text evidence="7">Belongs to the IPP transferase family.</text>
</comment>
<comment type="catalytic activity">
    <reaction evidence="6">
        <text>adenosine(37) in tRNA + dimethylallyl diphosphate = N(6)-dimethylallyladenosine(37) in tRNA + diphosphate</text>
        <dbReference type="Rhea" id="RHEA:26482"/>
        <dbReference type="Rhea" id="RHEA-COMP:10162"/>
        <dbReference type="Rhea" id="RHEA-COMP:10375"/>
        <dbReference type="ChEBI" id="CHEBI:33019"/>
        <dbReference type="ChEBI" id="CHEBI:57623"/>
        <dbReference type="ChEBI" id="CHEBI:74411"/>
        <dbReference type="ChEBI" id="CHEBI:74415"/>
        <dbReference type="EC" id="2.5.1.75"/>
    </reaction>
</comment>
<keyword evidence="7" id="KW-0808">Transferase</keyword>
<keyword evidence="4" id="KW-0862">Zinc</keyword>
<dbReference type="PANTHER" id="PTHR31001:SF85">
    <property type="entry name" value="ZN(II)2CYS6 TRANSCRIPTION FACTOR (EUROFUNG)"/>
    <property type="match status" value="1"/>
</dbReference>
<dbReference type="InterPro" id="IPR050613">
    <property type="entry name" value="Sec_Metabolite_Reg"/>
</dbReference>
<dbReference type="Gene3D" id="1.10.20.140">
    <property type="match status" value="1"/>
</dbReference>
<dbReference type="GO" id="GO:0008033">
    <property type="term" value="P:tRNA processing"/>
    <property type="evidence" value="ECO:0007669"/>
    <property type="project" value="UniProtKB-KW"/>
</dbReference>
<protein>
    <recommendedName>
        <fullName evidence="6">tRNA dimethylallyltransferase</fullName>
        <ecNumber evidence="6">2.5.1.75</ecNumber>
    </recommendedName>
</protein>
<dbReference type="GO" id="GO:0003677">
    <property type="term" value="F:DNA binding"/>
    <property type="evidence" value="ECO:0007669"/>
    <property type="project" value="InterPro"/>
</dbReference>
<evidence type="ECO:0000313" key="9">
    <source>
        <dbReference type="EMBL" id="SPQ21505.1"/>
    </source>
</evidence>
<dbReference type="Pfam" id="PF01715">
    <property type="entry name" value="IPPT"/>
    <property type="match status" value="1"/>
</dbReference>
<sequence>MAPLIVIYGSTGTGKSDLAVELATRYNGEIINADAMQMYRGLPIITNKLTVEERRGIPHHLLGSIELDEDPWVVTRFKREAARIISEIRGRGKLPIVVGGTSYYLDGLLFEGRLVDDQPALEGGAADREELAEKHPILRDSAEAMLQKLREVDPVMADKWHPNDARKIRTSLEIYYATGRRASDIYAEQRSRKESKWASRDRSQGHSLGQILLFWLYARREALNERLDKRVDKMVQNGLLSETAEVYDYLQGRLAAGETVDRSKGIWQSIGFRQFEPYLSAVKQTPDSPELAKLKDAGIEGTKAATRQYAKYQVRWMTMKTIPSLQDEQLLDRLYLLDSSDIQSWHDEVLEKGAELTRQFLAGEQLPSPFDVSDTAREVLVGSIERSNREETPCRKTCELCQKTLLTEELWQAHITSRKHLKAANVQCTPSTPAPARKRRRPNQDLQERLARCEELLKEYAAEKPDQLAARPAQPPNFEEAYMKWQPEGRLIREDGSVRFMDSPLLSIVYDELRAMREIVDSEDSDDFGSEAITPDENSDLILGGDSPGAKVEDLWPEAAHMLRLWQIFLDRVNPLTKAIHVPTLQPYVAEAANGPQNVPKNIEALMFSIFLMAAVSLTPEECRGLLGYSREEAVQRYSSGVRLSLQRIGFLRSHDLPTLQAFVLYLISLQGRYNPHATWILNGVAVRIAQKMGLHRDGEALGLPPFESEMRRRVWWLIFMLDFKYAVFSGLTHSWLPRYCDAKLPKNLNDADMFQSATEPFQDREGPTEMIFCLLTYTFARFVVEHPGLENVVMIAEGVSNSKRPTEEELAEYMRGFGQLREKLLQVLDKYCDPTAGPVHEMAIAMKSHLTDKLNDLMTPLKERPDGEGEVRSAQDNAFKVAIMTLEHDETNYVLTKDKGFAWFSLQHFRLELFMYVAGQLCSRTEGKLVERAWKQVIVVYSFHPELFDVTNKNYAALAVFILKAWRKREQVILARTGTMPEVPSCIEKLRACMPNEDIKTEPTPPDPPYTPANANMNLTPGSNAAGMPQDPLGQFWNFFDSQALDWDMFGSPAVNVDGPAATMNGFGGFGAAGPSVEW</sequence>
<dbReference type="GO" id="GO:0005524">
    <property type="term" value="F:ATP binding"/>
    <property type="evidence" value="ECO:0007669"/>
    <property type="project" value="UniProtKB-KW"/>
</dbReference>
<dbReference type="InterPro" id="IPR027417">
    <property type="entry name" value="P-loop_NTPase"/>
</dbReference>
<evidence type="ECO:0000256" key="1">
    <source>
        <dbReference type="ARBA" id="ARBA00004123"/>
    </source>
</evidence>
<dbReference type="SUPFAM" id="SSF52540">
    <property type="entry name" value="P-loop containing nucleoside triphosphate hydrolases"/>
    <property type="match status" value="1"/>
</dbReference>
<keyword evidence="7" id="KW-0067">ATP-binding</keyword>
<dbReference type="GO" id="GO:0005634">
    <property type="term" value="C:nucleus"/>
    <property type="evidence" value="ECO:0007669"/>
    <property type="project" value="UniProtKB-SubCell"/>
</dbReference>
<dbReference type="InterPro" id="IPR022755">
    <property type="entry name" value="Znf_C2H2_jaz"/>
</dbReference>
<evidence type="ECO:0000259" key="8">
    <source>
        <dbReference type="SMART" id="SM00906"/>
    </source>
</evidence>
<evidence type="ECO:0000256" key="7">
    <source>
        <dbReference type="RuleBase" id="RU003785"/>
    </source>
</evidence>
<keyword evidence="2" id="KW-0479">Metal-binding</keyword>
<dbReference type="Proteomes" id="UP000289323">
    <property type="component" value="Unassembled WGS sequence"/>
</dbReference>
<keyword evidence="3" id="KW-0863">Zinc-finger</keyword>
<dbReference type="HAMAP" id="MF_00185">
    <property type="entry name" value="IPP_trans"/>
    <property type="match status" value="1"/>
</dbReference>
<evidence type="ECO:0000256" key="3">
    <source>
        <dbReference type="ARBA" id="ARBA00022771"/>
    </source>
</evidence>
<keyword evidence="5" id="KW-0539">Nucleus</keyword>
<dbReference type="SUPFAM" id="SSF57667">
    <property type="entry name" value="beta-beta-alpha zinc fingers"/>
    <property type="match status" value="1"/>
</dbReference>
<organism evidence="9 10">
    <name type="scientific">Thermothielavioides terrestris</name>
    <dbReference type="NCBI Taxonomy" id="2587410"/>
    <lineage>
        <taxon>Eukaryota</taxon>
        <taxon>Fungi</taxon>
        <taxon>Dikarya</taxon>
        <taxon>Ascomycota</taxon>
        <taxon>Pezizomycotina</taxon>
        <taxon>Sordariomycetes</taxon>
        <taxon>Sordariomycetidae</taxon>
        <taxon>Sordariales</taxon>
        <taxon>Chaetomiaceae</taxon>
        <taxon>Thermothielavioides</taxon>
    </lineage>
</organism>
<reference evidence="9 10" key="1">
    <citation type="submission" date="2018-04" db="EMBL/GenBank/DDBJ databases">
        <authorList>
            <person name="Huttner S."/>
            <person name="Dainat J."/>
        </authorList>
    </citation>
    <scope>NUCLEOTIDE SEQUENCE [LARGE SCALE GENOMIC DNA]</scope>
</reference>
<dbReference type="SMART" id="SM00906">
    <property type="entry name" value="Fungal_trans"/>
    <property type="match status" value="1"/>
</dbReference>
<name>A0A3S5CWN4_9PEZI</name>
<dbReference type="GO" id="GO:0008270">
    <property type="term" value="F:zinc ion binding"/>
    <property type="evidence" value="ECO:0007669"/>
    <property type="project" value="UniProtKB-KW"/>
</dbReference>
<evidence type="ECO:0000256" key="6">
    <source>
        <dbReference type="RuleBase" id="RU003783"/>
    </source>
</evidence>
<dbReference type="GO" id="GO:0052381">
    <property type="term" value="F:tRNA dimethylallyltransferase activity"/>
    <property type="evidence" value="ECO:0007669"/>
    <property type="project" value="UniProtKB-EC"/>
</dbReference>
<dbReference type="EC" id="2.5.1.75" evidence="6"/>
<dbReference type="AlphaFoldDB" id="A0A3S5CWN4"/>
<evidence type="ECO:0000256" key="2">
    <source>
        <dbReference type="ARBA" id="ARBA00022723"/>
    </source>
</evidence>
<dbReference type="Gene3D" id="3.40.50.300">
    <property type="entry name" value="P-loop containing nucleotide triphosphate hydrolases"/>
    <property type="match status" value="1"/>
</dbReference>
<dbReference type="NCBIfam" id="TIGR00174">
    <property type="entry name" value="miaA"/>
    <property type="match status" value="1"/>
</dbReference>
<dbReference type="InterPro" id="IPR036236">
    <property type="entry name" value="Znf_C2H2_sf"/>
</dbReference>
<dbReference type="InterPro" id="IPR018022">
    <property type="entry name" value="IPT"/>
</dbReference>